<accession>V8C961</accession>
<dbReference type="SFLD" id="SFLDG00002">
    <property type="entry name" value="C1.7:_P-type_atpase_like"/>
    <property type="match status" value="1"/>
</dbReference>
<feature type="domain" description="P-type ATPase A" evidence="11">
    <location>
        <begin position="222"/>
        <end position="308"/>
    </location>
</feature>
<dbReference type="GO" id="GO:0046872">
    <property type="term" value="F:metal ion binding"/>
    <property type="evidence" value="ECO:0007669"/>
    <property type="project" value="UniProtKB-KW"/>
</dbReference>
<dbReference type="GO" id="GO:0016463">
    <property type="term" value="F:P-type zinc transporter activity"/>
    <property type="evidence" value="ECO:0007669"/>
    <property type="project" value="UniProtKB-EC"/>
</dbReference>
<dbReference type="Pfam" id="PF00702">
    <property type="entry name" value="Hydrolase"/>
    <property type="match status" value="1"/>
</dbReference>
<dbReference type="InterPro" id="IPR044492">
    <property type="entry name" value="P_typ_ATPase_HD_dom"/>
</dbReference>
<dbReference type="InterPro" id="IPR018303">
    <property type="entry name" value="ATPase_P-typ_P_site"/>
</dbReference>
<evidence type="ECO:0000313" key="13">
    <source>
        <dbReference type="Proteomes" id="UP000018731"/>
    </source>
</evidence>
<keyword evidence="10" id="KW-0067">ATP-binding</keyword>
<evidence type="ECO:0000256" key="1">
    <source>
        <dbReference type="ARBA" id="ARBA00004196"/>
    </source>
</evidence>
<dbReference type="Pfam" id="PF00122">
    <property type="entry name" value="E1-E2_ATPase"/>
    <property type="match status" value="1"/>
</dbReference>
<dbReference type="RefSeq" id="WP_023927821.1">
    <property type="nucleotide sequence ID" value="NZ_KI669454.1"/>
</dbReference>
<evidence type="ECO:0000256" key="6">
    <source>
        <dbReference type="ARBA" id="ARBA00022989"/>
    </source>
</evidence>
<dbReference type="InterPro" id="IPR023299">
    <property type="entry name" value="ATPase_P-typ_cyto_dom_N"/>
</dbReference>
<keyword evidence="10" id="KW-0479">Metal-binding</keyword>
<dbReference type="PANTHER" id="PTHR48085:SF5">
    <property type="entry name" value="CADMIUM_ZINC-TRANSPORTING ATPASE HMA4-RELATED"/>
    <property type="match status" value="1"/>
</dbReference>
<dbReference type="NCBIfam" id="TIGR01494">
    <property type="entry name" value="ATPase_P-type"/>
    <property type="match status" value="1"/>
</dbReference>
<dbReference type="GO" id="GO:0005886">
    <property type="term" value="C:plasma membrane"/>
    <property type="evidence" value="ECO:0007669"/>
    <property type="project" value="UniProtKB-SubCell"/>
</dbReference>
<dbReference type="InterPro" id="IPR027256">
    <property type="entry name" value="P-typ_ATPase_IB"/>
</dbReference>
<comment type="caution">
    <text evidence="12">The sequence shown here is derived from an EMBL/GenBank/DDBJ whole genome shotgun (WGS) entry which is preliminary data.</text>
</comment>
<evidence type="ECO:0000256" key="7">
    <source>
        <dbReference type="ARBA" id="ARBA00023136"/>
    </source>
</evidence>
<evidence type="ECO:0000256" key="5">
    <source>
        <dbReference type="ARBA" id="ARBA00022967"/>
    </source>
</evidence>
<dbReference type="EMBL" id="AZJI01000005">
    <property type="protein sequence ID" value="ETD23296.1"/>
    <property type="molecule type" value="Genomic_DNA"/>
</dbReference>
<dbReference type="SUPFAM" id="SSF56784">
    <property type="entry name" value="HAD-like"/>
    <property type="match status" value="1"/>
</dbReference>
<dbReference type="AlphaFoldDB" id="V8C961"/>
<dbReference type="NCBIfam" id="TIGR01525">
    <property type="entry name" value="ATPase-IB_hvy"/>
    <property type="match status" value="1"/>
</dbReference>
<keyword evidence="13" id="KW-1185">Reference proteome</keyword>
<comment type="similarity">
    <text evidence="3 10">Belongs to the cation transport ATPase (P-type) (TC 3.A.3) family. Type IB subfamily.</text>
</comment>
<proteinExistence type="inferred from homology"/>
<keyword evidence="7" id="KW-0472">Membrane</keyword>
<evidence type="ECO:0000256" key="10">
    <source>
        <dbReference type="RuleBase" id="RU362081"/>
    </source>
</evidence>
<dbReference type="Gene3D" id="2.70.150.10">
    <property type="entry name" value="Calcium-transporting ATPase, cytoplasmic transduction domain A"/>
    <property type="match status" value="1"/>
</dbReference>
<dbReference type="GO" id="GO:0015086">
    <property type="term" value="F:cadmium ion transmembrane transporter activity"/>
    <property type="evidence" value="ECO:0007669"/>
    <property type="project" value="TreeGrafter"/>
</dbReference>
<dbReference type="InterPro" id="IPR036412">
    <property type="entry name" value="HAD-like_sf"/>
</dbReference>
<comment type="subcellular location">
    <subcellularLocation>
        <location evidence="1">Cell envelope</location>
    </subcellularLocation>
    <subcellularLocation>
        <location evidence="10">Cell membrane</location>
    </subcellularLocation>
    <subcellularLocation>
        <location evidence="2">Membrane</location>
    </subcellularLocation>
</comment>
<dbReference type="InterPro" id="IPR001757">
    <property type="entry name" value="P_typ_ATPase"/>
</dbReference>
<evidence type="ECO:0000256" key="9">
    <source>
        <dbReference type="ARBA" id="ARBA00047308"/>
    </source>
</evidence>
<dbReference type="SFLD" id="SFLDS00003">
    <property type="entry name" value="Haloacid_Dehalogenase"/>
    <property type="match status" value="1"/>
</dbReference>
<dbReference type="STRING" id="1357400.HMPREF2086_01095"/>
<keyword evidence="4" id="KW-0812">Transmembrane</keyword>
<dbReference type="Gene3D" id="3.40.1110.10">
    <property type="entry name" value="Calcium-transporting ATPase, cytoplasmic domain N"/>
    <property type="match status" value="1"/>
</dbReference>
<dbReference type="InterPro" id="IPR023214">
    <property type="entry name" value="HAD_sf"/>
</dbReference>
<dbReference type="HOGENOM" id="CLU_001771_6_3_7"/>
<dbReference type="PRINTS" id="PR00119">
    <property type="entry name" value="CATATPASE"/>
</dbReference>
<evidence type="ECO:0000259" key="11">
    <source>
        <dbReference type="Pfam" id="PF00122"/>
    </source>
</evidence>
<dbReference type="InterPro" id="IPR059000">
    <property type="entry name" value="ATPase_P-type_domA"/>
</dbReference>
<dbReference type="EC" id="7.2.2.12" evidence="8"/>
<dbReference type="Proteomes" id="UP000018731">
    <property type="component" value="Unassembled WGS sequence"/>
</dbReference>
<dbReference type="InterPro" id="IPR008250">
    <property type="entry name" value="ATPase_P-typ_transduc_dom_A_sf"/>
</dbReference>
<dbReference type="SUPFAM" id="SSF81653">
    <property type="entry name" value="Calcium ATPase, transduction domain A"/>
    <property type="match status" value="1"/>
</dbReference>
<evidence type="ECO:0000256" key="2">
    <source>
        <dbReference type="ARBA" id="ARBA00004370"/>
    </source>
</evidence>
<dbReference type="PANTHER" id="PTHR48085">
    <property type="entry name" value="CADMIUM/ZINC-TRANSPORTING ATPASE HMA2-RELATED"/>
    <property type="match status" value="1"/>
</dbReference>
<dbReference type="PATRIC" id="fig|1357400.3.peg.1486"/>
<dbReference type="Gene3D" id="3.40.50.1000">
    <property type="entry name" value="HAD superfamily/HAD-like"/>
    <property type="match status" value="1"/>
</dbReference>
<organism evidence="12 13">
    <name type="scientific">Helicobacter macacae MIT 99-5501</name>
    <dbReference type="NCBI Taxonomy" id="1357400"/>
    <lineage>
        <taxon>Bacteria</taxon>
        <taxon>Pseudomonadati</taxon>
        <taxon>Campylobacterota</taxon>
        <taxon>Epsilonproteobacteria</taxon>
        <taxon>Campylobacterales</taxon>
        <taxon>Helicobacteraceae</taxon>
        <taxon>Helicobacter</taxon>
    </lineage>
</organism>
<evidence type="ECO:0000256" key="3">
    <source>
        <dbReference type="ARBA" id="ARBA00006024"/>
    </source>
</evidence>
<dbReference type="InterPro" id="IPR051014">
    <property type="entry name" value="Cation_Transport_ATPase_IB"/>
</dbReference>
<dbReference type="GO" id="GO:0016887">
    <property type="term" value="F:ATP hydrolysis activity"/>
    <property type="evidence" value="ECO:0007669"/>
    <property type="project" value="InterPro"/>
</dbReference>
<evidence type="ECO:0000313" key="12">
    <source>
        <dbReference type="EMBL" id="ETD23296.1"/>
    </source>
</evidence>
<dbReference type="PROSITE" id="PS00154">
    <property type="entry name" value="ATPASE_E1_E2"/>
    <property type="match status" value="1"/>
</dbReference>
<keyword evidence="6" id="KW-1133">Transmembrane helix</keyword>
<comment type="catalytic activity">
    <reaction evidence="9">
        <text>Zn(2+)(in) + ATP + H2O = Zn(2+)(out) + ADP + phosphate + H(+)</text>
        <dbReference type="Rhea" id="RHEA:20621"/>
        <dbReference type="ChEBI" id="CHEBI:15377"/>
        <dbReference type="ChEBI" id="CHEBI:15378"/>
        <dbReference type="ChEBI" id="CHEBI:29105"/>
        <dbReference type="ChEBI" id="CHEBI:30616"/>
        <dbReference type="ChEBI" id="CHEBI:43474"/>
        <dbReference type="ChEBI" id="CHEBI:456216"/>
        <dbReference type="EC" id="7.2.2.12"/>
    </reaction>
</comment>
<reference evidence="12 13" key="1">
    <citation type="journal article" date="2014" name="Genome Announc.">
        <title>Draft genome sequences of six enterohepatic helicobacter species isolated from humans and one from rhesus macaques.</title>
        <authorList>
            <person name="Shen Z."/>
            <person name="Sheh A."/>
            <person name="Young S.K."/>
            <person name="Abouelliel A."/>
            <person name="Ward D.V."/>
            <person name="Earl A.M."/>
            <person name="Fox J.G."/>
        </authorList>
    </citation>
    <scope>NUCLEOTIDE SEQUENCE [LARGE SCALE GENOMIC DNA]</scope>
    <source>
        <strain evidence="12 13">MIT 99-5501</strain>
    </source>
</reference>
<keyword evidence="10" id="KW-1003">Cell membrane</keyword>
<sequence>MASKTAPVRLKLIHSTANRARFSYALKKGGAIQAIPLRLEIECIEGVKSVRVNDILHNVIITYVGDERDLERITESIFTTLQNLLTTSKRQVSSASIFTLRDEIPSSAEVVRSATALISEPFIKPLAPKAAFSTIAAYPLLKSGVQEALSDGVTSRVLEAMAVAISLYRADFRTANSTNFMLTLGEYIEEMTMYKSDDLLQELSKPQGGEAWVEKHINGKEELVLTQTQDLQIGDIVVVGAGDSILIDGHIVSGEAMVNQISMTGEATPVKRARGDRVLSGTIVQEGRIKVWAESVGSQTATARIKSYIQETLTQKSSIQLSASKMADKLVPITLGLAILSYVFNRDLTRVASVLQADYSCALKLATPVAFKSAISSAGKNGIIIKGAKSLESLNEAEIFVFDKTGTLTKGELEVVQVHSFSPSWDKEQILNLSASIEEHYFHPVAEAVVKAAREQKFNHIHHDEVTFIVAHGVKSQINGKEVLIGNRHFLEDDEGVDMTPHNSKIKELLDSGHTPLFIGYDGKLLGLILLKDSLRANAKEAIARLRKSGVKQVIMLTGDEESKAKEIASELGIDRFYAKLLPTQKAEILESIMNEGHKVAFVGDGINDAPALIKAHSGIGMCKGADIAKASADIVLLKDDIESVADAREFALACLNKVNKNFKITVVVNSAILALATFGKLSPIQTAFLHNGTTIGLLLNALRGITVRKR</sequence>
<name>V8C961_9HELI</name>
<dbReference type="OrthoDB" id="2490525at2"/>
<evidence type="ECO:0000256" key="4">
    <source>
        <dbReference type="ARBA" id="ARBA00022692"/>
    </source>
</evidence>
<evidence type="ECO:0000256" key="8">
    <source>
        <dbReference type="ARBA" id="ARBA00039097"/>
    </source>
</evidence>
<protein>
    <recommendedName>
        <fullName evidence="8">P-type Zn(2+) transporter</fullName>
        <ecNumber evidence="8">7.2.2.12</ecNumber>
    </recommendedName>
</protein>
<dbReference type="GO" id="GO:0005524">
    <property type="term" value="F:ATP binding"/>
    <property type="evidence" value="ECO:0007669"/>
    <property type="project" value="UniProtKB-UniRule"/>
</dbReference>
<dbReference type="SFLD" id="SFLDF00027">
    <property type="entry name" value="p-type_atpase"/>
    <property type="match status" value="1"/>
</dbReference>
<dbReference type="eggNOG" id="COG2217">
    <property type="taxonomic scope" value="Bacteria"/>
</dbReference>
<gene>
    <name evidence="12" type="ORF">HMPREF2086_01095</name>
</gene>
<dbReference type="GO" id="GO:0030313">
    <property type="term" value="C:cell envelope"/>
    <property type="evidence" value="ECO:0007669"/>
    <property type="project" value="UniProtKB-SubCell"/>
</dbReference>
<keyword evidence="10" id="KW-0547">Nucleotide-binding</keyword>
<dbReference type="PROSITE" id="PS01229">
    <property type="entry name" value="COF_2"/>
    <property type="match status" value="1"/>
</dbReference>
<keyword evidence="5" id="KW-1278">Translocase</keyword>